<organism evidence="3 4">
    <name type="scientific">Nitrosomonas communis</name>
    <dbReference type="NCBI Taxonomy" id="44574"/>
    <lineage>
        <taxon>Bacteria</taxon>
        <taxon>Pseudomonadati</taxon>
        <taxon>Pseudomonadota</taxon>
        <taxon>Betaproteobacteria</taxon>
        <taxon>Nitrosomonadales</taxon>
        <taxon>Nitrosomonadaceae</taxon>
        <taxon>Nitrosomonas</taxon>
    </lineage>
</organism>
<feature type="domain" description="EF-hand" evidence="2">
    <location>
        <begin position="1"/>
        <end position="27"/>
    </location>
</feature>
<dbReference type="InterPro" id="IPR002048">
    <property type="entry name" value="EF_hand_dom"/>
</dbReference>
<feature type="transmembrane region" description="Helical" evidence="1">
    <location>
        <begin position="71"/>
        <end position="90"/>
    </location>
</feature>
<evidence type="ECO:0000256" key="1">
    <source>
        <dbReference type="SAM" id="Phobius"/>
    </source>
</evidence>
<reference evidence="3 4" key="1">
    <citation type="submission" date="2016-10" db="EMBL/GenBank/DDBJ databases">
        <authorList>
            <person name="de Groot N.N."/>
        </authorList>
    </citation>
    <scope>NUCLEOTIDE SEQUENCE [LARGE SCALE GENOMIC DNA]</scope>
    <source>
        <strain evidence="3 4">Nm110</strain>
    </source>
</reference>
<dbReference type="RefSeq" id="WP_074668316.1">
    <property type="nucleotide sequence ID" value="NZ_FNNH01000110.1"/>
</dbReference>
<keyword evidence="1" id="KW-0472">Membrane</keyword>
<keyword evidence="1" id="KW-0812">Transmembrane</keyword>
<accession>A0A1H3A287</accession>
<dbReference type="PROSITE" id="PS50222">
    <property type="entry name" value="EF_HAND_2"/>
    <property type="match status" value="1"/>
</dbReference>
<dbReference type="Proteomes" id="UP000183454">
    <property type="component" value="Unassembled WGS sequence"/>
</dbReference>
<keyword evidence="1" id="KW-1133">Transmembrane helix</keyword>
<gene>
    <name evidence="3" type="ORF">SAMN05421882_11103</name>
</gene>
<evidence type="ECO:0000313" key="3">
    <source>
        <dbReference type="EMBL" id="SDX23767.1"/>
    </source>
</evidence>
<protein>
    <recommendedName>
        <fullName evidence="2">EF-hand domain-containing protein</fullName>
    </recommendedName>
</protein>
<sequence>MTRFDTNKDGEIDQEEWESARLAAQLQAQQIYLERPVEQAVSIITKPDISQRPFIISVYPQKRLIKKYCQIAFSAFTLYLVLMGYIVWLMQTYH</sequence>
<dbReference type="PROSITE" id="PS00018">
    <property type="entry name" value="EF_HAND_1"/>
    <property type="match status" value="1"/>
</dbReference>
<dbReference type="AlphaFoldDB" id="A0A1H3A287"/>
<evidence type="ECO:0000259" key="2">
    <source>
        <dbReference type="PROSITE" id="PS50222"/>
    </source>
</evidence>
<dbReference type="EMBL" id="FNNH01000110">
    <property type="protein sequence ID" value="SDX23767.1"/>
    <property type="molecule type" value="Genomic_DNA"/>
</dbReference>
<name>A0A1H3A287_9PROT</name>
<dbReference type="InterPro" id="IPR018247">
    <property type="entry name" value="EF_Hand_1_Ca_BS"/>
</dbReference>
<proteinExistence type="predicted"/>
<dbReference type="GO" id="GO:0005509">
    <property type="term" value="F:calcium ion binding"/>
    <property type="evidence" value="ECO:0007669"/>
    <property type="project" value="InterPro"/>
</dbReference>
<evidence type="ECO:0000313" key="4">
    <source>
        <dbReference type="Proteomes" id="UP000183454"/>
    </source>
</evidence>